<name>A0A5E4Q5Y3_9NEOP</name>
<dbReference type="InterPro" id="IPR031311">
    <property type="entry name" value="CHIT_BIND_RR_consensus"/>
</dbReference>
<keyword evidence="1 3" id="KW-0193">Cuticle</keyword>
<dbReference type="EMBL" id="FZQP02001682">
    <property type="protein sequence ID" value="VVC93594.1"/>
    <property type="molecule type" value="Genomic_DNA"/>
</dbReference>
<evidence type="ECO:0000256" key="1">
    <source>
        <dbReference type="ARBA" id="ARBA00022460"/>
    </source>
</evidence>
<dbReference type="PROSITE" id="PS51155">
    <property type="entry name" value="CHIT_BIND_RR_2"/>
    <property type="match status" value="1"/>
</dbReference>
<dbReference type="PROSITE" id="PS00233">
    <property type="entry name" value="CHIT_BIND_RR_1"/>
    <property type="match status" value="1"/>
</dbReference>
<reference evidence="4 5" key="1">
    <citation type="submission" date="2017-07" db="EMBL/GenBank/DDBJ databases">
        <authorList>
            <person name="Talla V."/>
            <person name="Backstrom N."/>
        </authorList>
    </citation>
    <scope>NUCLEOTIDE SEQUENCE [LARGE SCALE GENOMIC DNA]</scope>
</reference>
<dbReference type="GO" id="GO:0008010">
    <property type="term" value="F:structural constituent of chitin-based larval cuticle"/>
    <property type="evidence" value="ECO:0007669"/>
    <property type="project" value="TreeGrafter"/>
</dbReference>
<keyword evidence="2" id="KW-0732">Signal</keyword>
<dbReference type="InterPro" id="IPR000618">
    <property type="entry name" value="Insect_cuticle"/>
</dbReference>
<evidence type="ECO:0000256" key="3">
    <source>
        <dbReference type="PROSITE-ProRule" id="PRU00497"/>
    </source>
</evidence>
<evidence type="ECO:0000313" key="5">
    <source>
        <dbReference type="Proteomes" id="UP000324832"/>
    </source>
</evidence>
<dbReference type="Pfam" id="PF00379">
    <property type="entry name" value="Chitin_bind_4"/>
    <property type="match status" value="1"/>
</dbReference>
<proteinExistence type="predicted"/>
<dbReference type="InterPro" id="IPR050468">
    <property type="entry name" value="Cuticle_Struct_Prot"/>
</dbReference>
<evidence type="ECO:0000256" key="2">
    <source>
        <dbReference type="ARBA" id="ARBA00022729"/>
    </source>
</evidence>
<dbReference type="PANTHER" id="PTHR10380">
    <property type="entry name" value="CUTICLE PROTEIN"/>
    <property type="match status" value="1"/>
</dbReference>
<sequence length="122" mass="13956">MMTLYNKYNVITLTYESIGYEAPHSWWSPYRRVGHIHIYNNRSKPISLTFQIYYTIIISRTSNGINQEESGVLKNQGSENEALEVRGQYSYTGDDGVVYTVTYVANELGFQPSAPHLPQSPQ</sequence>
<dbReference type="Proteomes" id="UP000324832">
    <property type="component" value="Unassembled WGS sequence"/>
</dbReference>
<accession>A0A5E4Q5Y3</accession>
<dbReference type="PANTHER" id="PTHR10380:SF218">
    <property type="entry name" value="ADULT CUTICLE PROTEIN 65AA-RELATED"/>
    <property type="match status" value="1"/>
</dbReference>
<dbReference type="GO" id="GO:0062129">
    <property type="term" value="C:chitin-based extracellular matrix"/>
    <property type="evidence" value="ECO:0007669"/>
    <property type="project" value="TreeGrafter"/>
</dbReference>
<gene>
    <name evidence="4" type="ORF">LSINAPIS_LOCUS5748</name>
</gene>
<protein>
    <submittedName>
        <fullName evidence="4">Uncharacterized protein</fullName>
    </submittedName>
</protein>
<dbReference type="AlphaFoldDB" id="A0A5E4Q5Y3"/>
<organism evidence="4 5">
    <name type="scientific">Leptidea sinapis</name>
    <dbReference type="NCBI Taxonomy" id="189913"/>
    <lineage>
        <taxon>Eukaryota</taxon>
        <taxon>Metazoa</taxon>
        <taxon>Ecdysozoa</taxon>
        <taxon>Arthropoda</taxon>
        <taxon>Hexapoda</taxon>
        <taxon>Insecta</taxon>
        <taxon>Pterygota</taxon>
        <taxon>Neoptera</taxon>
        <taxon>Endopterygota</taxon>
        <taxon>Lepidoptera</taxon>
        <taxon>Glossata</taxon>
        <taxon>Ditrysia</taxon>
        <taxon>Papilionoidea</taxon>
        <taxon>Pieridae</taxon>
        <taxon>Dismorphiinae</taxon>
        <taxon>Leptidea</taxon>
    </lineage>
</organism>
<evidence type="ECO:0000313" key="4">
    <source>
        <dbReference type="EMBL" id="VVC93594.1"/>
    </source>
</evidence>
<keyword evidence="5" id="KW-1185">Reference proteome</keyword>